<accession>A0A0A0JD44</accession>
<comment type="caution">
    <text evidence="1">The sequence shown here is derived from an EMBL/GenBank/DDBJ whole genome shotgun (WGS) entry which is preliminary data.</text>
</comment>
<protein>
    <submittedName>
        <fullName evidence="1">Uncharacterized protein</fullName>
    </submittedName>
</protein>
<reference evidence="1 2" key="1">
    <citation type="submission" date="2013-08" db="EMBL/GenBank/DDBJ databases">
        <title>The genome sequence of Knoellia sinensis.</title>
        <authorList>
            <person name="Zhu W."/>
            <person name="Wang G."/>
        </authorList>
    </citation>
    <scope>NUCLEOTIDE SEQUENCE [LARGE SCALE GENOMIC DNA]</scope>
    <source>
        <strain evidence="1 2">KCTC 19936</strain>
    </source>
</reference>
<evidence type="ECO:0000313" key="1">
    <source>
        <dbReference type="EMBL" id="KGN35053.1"/>
    </source>
</evidence>
<sequence length="30" mass="3288">MTWKSSKDVDIAAPPDDFRIIGGRVGSLRV</sequence>
<keyword evidence="2" id="KW-1185">Reference proteome</keyword>
<dbReference type="AlphaFoldDB" id="A0A0A0JD44"/>
<evidence type="ECO:0000313" key="2">
    <source>
        <dbReference type="Proteomes" id="UP000030002"/>
    </source>
</evidence>
<name>A0A0A0JD44_9MICO</name>
<proteinExistence type="predicted"/>
<dbReference type="Proteomes" id="UP000030002">
    <property type="component" value="Unassembled WGS sequence"/>
</dbReference>
<organism evidence="1 2">
    <name type="scientific">Knoellia sinensis KCTC 19936</name>
    <dbReference type="NCBI Taxonomy" id="1385520"/>
    <lineage>
        <taxon>Bacteria</taxon>
        <taxon>Bacillati</taxon>
        <taxon>Actinomycetota</taxon>
        <taxon>Actinomycetes</taxon>
        <taxon>Micrococcales</taxon>
        <taxon>Intrasporangiaceae</taxon>
        <taxon>Knoellia</taxon>
    </lineage>
</organism>
<dbReference type="EMBL" id="AVPJ01000001">
    <property type="protein sequence ID" value="KGN35053.1"/>
    <property type="molecule type" value="Genomic_DNA"/>
</dbReference>
<gene>
    <name evidence="1" type="ORF">N802_02235</name>
</gene>